<keyword evidence="3" id="KW-1185">Reference proteome</keyword>
<evidence type="ECO:0000313" key="3">
    <source>
        <dbReference type="Proteomes" id="UP001642464"/>
    </source>
</evidence>
<protein>
    <submittedName>
        <fullName evidence="2">Uncharacterized protein</fullName>
    </submittedName>
</protein>
<comment type="caution">
    <text evidence="2">The sequence shown here is derived from an EMBL/GenBank/DDBJ whole genome shotgun (WGS) entry which is preliminary data.</text>
</comment>
<sequence>MPRFVTRFKEKVMETPCFDEEKGHALVESPLMCIDNVDTLPMCDEEIQRLAGIEAFDTPQEYCTTDLNGERTFTFIGASAKANQSSSSDANAKPASNRTKKPRTSKEEGDAKPTPSSKPQAKSRSAKPTKKDNKNTKCKDDKKALLSRKSCAYKKARREALQSGKTPEEANSAAKKVLLLSWNDAVSFDRGFQFLEVFSGQGNVSKKMHRLGYSVASIDFDYSNKHMDFLNVSGFLLAIYVLMNMAPRGLTLWAPVCGSWGLPCRHTSGRSIINIAGNTCYQFVRDGNLMISRLTLGLLLVTALNLFWLLEQPSQSLLQHHKRYEWFCNRVAWVFQTHFWLMHHGSKSAKRTVFYGNLSTMNHLDKGVLSKKEKELKTKVSTTRSYRDQNGVKRFVGKKEELKSTQSYPERLGDSIHELYVEELRREPRGDLRVNKTPKPGKSQLALFQELELGDVWQDADLLPVFQYLYFSARTRIPAEWKPVMSQFHKDLVAAHQ</sequence>
<name>A0ABP0QZI3_9DINO</name>
<evidence type="ECO:0000256" key="1">
    <source>
        <dbReference type="SAM" id="MobiDB-lite"/>
    </source>
</evidence>
<dbReference type="EMBL" id="CAXAMM010040296">
    <property type="protein sequence ID" value="CAK9092317.1"/>
    <property type="molecule type" value="Genomic_DNA"/>
</dbReference>
<reference evidence="2 3" key="1">
    <citation type="submission" date="2024-02" db="EMBL/GenBank/DDBJ databases">
        <authorList>
            <person name="Chen Y."/>
            <person name="Shah S."/>
            <person name="Dougan E. K."/>
            <person name="Thang M."/>
            <person name="Chan C."/>
        </authorList>
    </citation>
    <scope>NUCLEOTIDE SEQUENCE [LARGE SCALE GENOMIC DNA]</scope>
</reference>
<feature type="compositionally biased region" description="Polar residues" evidence="1">
    <location>
        <begin position="114"/>
        <end position="123"/>
    </location>
</feature>
<feature type="compositionally biased region" description="Basic and acidic residues" evidence="1">
    <location>
        <begin position="129"/>
        <end position="139"/>
    </location>
</feature>
<feature type="region of interest" description="Disordered" evidence="1">
    <location>
        <begin position="80"/>
        <end position="139"/>
    </location>
</feature>
<evidence type="ECO:0000313" key="2">
    <source>
        <dbReference type="EMBL" id="CAK9092317.1"/>
    </source>
</evidence>
<proteinExistence type="predicted"/>
<dbReference type="Proteomes" id="UP001642464">
    <property type="component" value="Unassembled WGS sequence"/>
</dbReference>
<gene>
    <name evidence="2" type="ORF">SCF082_LOCUS43443</name>
</gene>
<feature type="compositionally biased region" description="Polar residues" evidence="1">
    <location>
        <begin position="81"/>
        <end position="97"/>
    </location>
</feature>
<accession>A0ABP0QZI3</accession>
<organism evidence="2 3">
    <name type="scientific">Durusdinium trenchii</name>
    <dbReference type="NCBI Taxonomy" id="1381693"/>
    <lineage>
        <taxon>Eukaryota</taxon>
        <taxon>Sar</taxon>
        <taxon>Alveolata</taxon>
        <taxon>Dinophyceae</taxon>
        <taxon>Suessiales</taxon>
        <taxon>Symbiodiniaceae</taxon>
        <taxon>Durusdinium</taxon>
    </lineage>
</organism>